<dbReference type="EMBL" id="JANBQD010000153">
    <property type="protein sequence ID" value="KAJ1986828.1"/>
    <property type="molecule type" value="Genomic_DNA"/>
</dbReference>
<evidence type="ECO:0000256" key="1">
    <source>
        <dbReference type="ARBA" id="ARBA00004434"/>
    </source>
</evidence>
<keyword evidence="10" id="KW-1185">Reference proteome</keyword>
<keyword evidence="5 7" id="KW-0496">Mitochondrion</keyword>
<dbReference type="InterPro" id="IPR044202">
    <property type="entry name" value="LETM1/MDM38-like"/>
</dbReference>
<proteinExistence type="predicted"/>
<protein>
    <recommendedName>
        <fullName evidence="8">Letm1 RBD domain-containing protein</fullName>
    </recommendedName>
</protein>
<evidence type="ECO:0000256" key="3">
    <source>
        <dbReference type="ARBA" id="ARBA00022792"/>
    </source>
</evidence>
<reference evidence="9" key="1">
    <citation type="submission" date="2022-07" db="EMBL/GenBank/DDBJ databases">
        <title>Phylogenomic reconstructions and comparative analyses of Kickxellomycotina fungi.</title>
        <authorList>
            <person name="Reynolds N.K."/>
            <person name="Stajich J.E."/>
            <person name="Barry K."/>
            <person name="Grigoriev I.V."/>
            <person name="Crous P."/>
            <person name="Smith M.E."/>
        </authorList>
    </citation>
    <scope>NUCLEOTIDE SEQUENCE</scope>
    <source>
        <strain evidence="9">BCRC 34882</strain>
    </source>
</reference>
<dbReference type="PANTHER" id="PTHR14009">
    <property type="entry name" value="LEUCINE ZIPPER-EF-HAND CONTAINING TRANSMEMBRANE PROTEIN"/>
    <property type="match status" value="1"/>
</dbReference>
<dbReference type="Pfam" id="PF07766">
    <property type="entry name" value="LETM1_RBD"/>
    <property type="match status" value="1"/>
</dbReference>
<dbReference type="InterPro" id="IPR033122">
    <property type="entry name" value="LETM1-like_RBD"/>
</dbReference>
<name>A0ABQ8PDQ4_9FUNG</name>
<dbReference type="PANTHER" id="PTHR14009:SF1">
    <property type="entry name" value="MITOCHONDRIAL PROTON_CALCIUM EXCHANGER PROTEIN"/>
    <property type="match status" value="1"/>
</dbReference>
<evidence type="ECO:0000256" key="2">
    <source>
        <dbReference type="ARBA" id="ARBA00022692"/>
    </source>
</evidence>
<dbReference type="Proteomes" id="UP001151295">
    <property type="component" value="Unassembled WGS sequence"/>
</dbReference>
<keyword evidence="3" id="KW-0999">Mitochondrion inner membrane</keyword>
<dbReference type="PROSITE" id="PS51758">
    <property type="entry name" value="LETM1_RBD"/>
    <property type="match status" value="1"/>
</dbReference>
<feature type="domain" description="Letm1 RBD" evidence="8">
    <location>
        <begin position="276"/>
        <end position="471"/>
    </location>
</feature>
<comment type="caution">
    <text evidence="9">The sequence shown here is derived from an EMBL/GenBank/DDBJ whole genome shotgun (WGS) entry which is preliminary data.</text>
</comment>
<keyword evidence="4" id="KW-1133">Transmembrane helix</keyword>
<evidence type="ECO:0000256" key="6">
    <source>
        <dbReference type="ARBA" id="ARBA00023136"/>
    </source>
</evidence>
<sequence>MVLFSKIFKFAHTRHLCNPQDCVSAATTPNPPNAIEQEKQRNAAAHHLALPPHYIDRDTTWQAVPLEHPNAGIGGYNTVPHRSFIGGYRNIDRESEIGNDHVGIGGYPTRDVHVLRTIMFGLTTMQKRALVNSASLLTKQPAVAGIGHVTAAKPVAAAYIGPRMHLHSSAPAAIKQSAGAGRNKEPVETSVSPRVLRIDPSLPGQTMSSVEKIKAYALFYFAGLKELVGNARLARAIRVRQQNNAAGVSRAELQLVRRHAEDKLRLLPFSITMLVFMEFSPLMFLLFPQLCPSTCVTYGQAVGMAKKHDKLKLQLHAQALDRIQEADLIQSNFSSVASLSALVGADQRLFTLAGLGRNDLLLICQFMNISNSIFSKVTSTSGLKKSLQKRLEYLRQDDRLLVKEGLVDRLPVNELHRACQERGIPSADHDEDGLRKALRGWTALTFKSKSLDGMLPIVWSRLVLFNKAVTV</sequence>
<evidence type="ECO:0000256" key="5">
    <source>
        <dbReference type="ARBA" id="ARBA00023128"/>
    </source>
</evidence>
<gene>
    <name evidence="9" type="ORF">EDC05_006138</name>
</gene>
<organism evidence="9 10">
    <name type="scientific">Coemansia umbellata</name>
    <dbReference type="NCBI Taxonomy" id="1424467"/>
    <lineage>
        <taxon>Eukaryota</taxon>
        <taxon>Fungi</taxon>
        <taxon>Fungi incertae sedis</taxon>
        <taxon>Zoopagomycota</taxon>
        <taxon>Kickxellomycotina</taxon>
        <taxon>Kickxellomycetes</taxon>
        <taxon>Kickxellales</taxon>
        <taxon>Kickxellaceae</taxon>
        <taxon>Coemansia</taxon>
    </lineage>
</organism>
<comment type="subcellular location">
    <subcellularLocation>
        <location evidence="1">Mitochondrion inner membrane</location>
        <topology evidence="1">Single-pass membrane protein</topology>
    </subcellularLocation>
</comment>
<evidence type="ECO:0000259" key="8">
    <source>
        <dbReference type="PROSITE" id="PS51758"/>
    </source>
</evidence>
<evidence type="ECO:0000256" key="7">
    <source>
        <dbReference type="PROSITE-ProRule" id="PRU01094"/>
    </source>
</evidence>
<evidence type="ECO:0000313" key="9">
    <source>
        <dbReference type="EMBL" id="KAJ1986828.1"/>
    </source>
</evidence>
<evidence type="ECO:0000256" key="4">
    <source>
        <dbReference type="ARBA" id="ARBA00022989"/>
    </source>
</evidence>
<keyword evidence="2" id="KW-0812">Transmembrane</keyword>
<accession>A0ABQ8PDQ4</accession>
<keyword evidence="6" id="KW-0472">Membrane</keyword>
<evidence type="ECO:0000313" key="10">
    <source>
        <dbReference type="Proteomes" id="UP001151295"/>
    </source>
</evidence>